<evidence type="ECO:0000313" key="2">
    <source>
        <dbReference type="EMBL" id="SUB57058.1"/>
    </source>
</evidence>
<dbReference type="STRING" id="1122949.GCA_000378725_00616"/>
<reference evidence="2 3" key="1">
    <citation type="submission" date="2018-06" db="EMBL/GenBank/DDBJ databases">
        <authorList>
            <consortium name="Pathogen Informatics"/>
            <person name="Doyle S."/>
        </authorList>
    </citation>
    <scope>NUCLEOTIDE SEQUENCE [LARGE SCALE GENOMIC DNA]</scope>
    <source>
        <strain evidence="2 3">NCTC13149</strain>
    </source>
</reference>
<evidence type="ECO:0000256" key="1">
    <source>
        <dbReference type="SAM" id="SignalP"/>
    </source>
</evidence>
<dbReference type="Proteomes" id="UP000255517">
    <property type="component" value="Unassembled WGS sequence"/>
</dbReference>
<dbReference type="AlphaFoldDB" id="A0A379C4N7"/>
<feature type="chain" id="PRO_5016845749" description="Lipoprotein" evidence="1">
    <location>
        <begin position="22"/>
        <end position="469"/>
    </location>
</feature>
<evidence type="ECO:0000313" key="3">
    <source>
        <dbReference type="Proteomes" id="UP000255517"/>
    </source>
</evidence>
<dbReference type="OrthoDB" id="2677224at2"/>
<evidence type="ECO:0008006" key="4">
    <source>
        <dbReference type="Google" id="ProtNLM"/>
    </source>
</evidence>
<feature type="signal peptide" evidence="1">
    <location>
        <begin position="1"/>
        <end position="21"/>
    </location>
</feature>
<proteinExistence type="predicted"/>
<dbReference type="RefSeq" id="WP_019034524.1">
    <property type="nucleotide sequence ID" value="NZ_UGSZ01000001.1"/>
</dbReference>
<dbReference type="PROSITE" id="PS51257">
    <property type="entry name" value="PROKAR_LIPOPROTEIN"/>
    <property type="match status" value="1"/>
</dbReference>
<sequence>MKKLFLIFILLLLSACSIINTDRTSIQTPEVAKPPIYGKWTISKYINTYKTNDDNFQYKDIIGSDVLFASDEAMVSGDYIINPSYRTKRVNVDEYLYKKYNLNYKNLNIENKDAFAISLKQKDISNYEIIKVSDDTAFIIRNNFIFQISKTDDDLTEDQLKVDISRNREDSSGLTIENLSDKADIGLMLGLKEPNQSKLPSFNYKTLYIKFSPEGVENVYESPNILLPRKDGFYQVEIQRVSKKDEISDNLLIKKRVDPLNDRQAKEKIYQIEDNNILKNINFISEDIINIENISFEKNLRKLRIYDINNIEKKEPLQIAYFISSDDNKALIKETNDKLKDNDNIGIYRENGYWKLMGRDNASNGYFIKDFDLNIVLPNSINKYNVLNIPMTDLKKFNSKIKDAFISPDNKYLITLENTMLKIYNIGNGNIISNAIFEREIGQDTSVIMSQWSMGRYSKLWQKEITRKN</sequence>
<keyword evidence="1" id="KW-0732">Signal</keyword>
<organism evidence="2 3">
    <name type="scientific">Peptoniphilus lacrimalis</name>
    <dbReference type="NCBI Taxonomy" id="33031"/>
    <lineage>
        <taxon>Bacteria</taxon>
        <taxon>Bacillati</taxon>
        <taxon>Bacillota</taxon>
        <taxon>Tissierellia</taxon>
        <taxon>Tissierellales</taxon>
        <taxon>Peptoniphilaceae</taxon>
        <taxon>Peptoniphilus</taxon>
    </lineage>
</organism>
<accession>A0A379C4N7</accession>
<gene>
    <name evidence="2" type="ORF">NCTC13149_00873</name>
</gene>
<name>A0A379C4N7_9FIRM</name>
<dbReference type="EMBL" id="UGSZ01000001">
    <property type="protein sequence ID" value="SUB57058.1"/>
    <property type="molecule type" value="Genomic_DNA"/>
</dbReference>
<protein>
    <recommendedName>
        <fullName evidence="4">Lipoprotein</fullName>
    </recommendedName>
</protein>